<dbReference type="STRING" id="1573173.A0A161XYP2"/>
<proteinExistence type="predicted"/>
<keyword evidence="2" id="KW-0472">Membrane</keyword>
<sequence length="479" mass="54813">MDWSLDNGYFSDADFANVFRYEVQETTVVRLLTRDCGPVLWAHQTTEDWKCWLATSADEPGVVEHRGTFNEKDRSMSWPKHATVSSASQKSQKHKPDDITLGNKREIRQLPFEECVFRDICTNFFVHSSIARVISRADVPVFSRSVVNMGTDDSETVGLPAIVYNCRSSNAWADDMALTATYFPESRLTFAILFGCTAEDEKRLSRAKDQVSYPLILPGIFAELERDRMVRIVEKTADENEEAIYELNTGNMAGSQASGDEEKGNPRHARKTAWMNTTFLRNGLRVWRNQLRKMSDHVTELATLHAGIWMPSLSNESREEEQHLNNAMMERTGMLVRDRLRTLIEEYEDKIHECTMSVEGMGIATQWAQGDTNVDIAIATGRDSRQMRSIALVTMVFLPGTFFAMLFSMTFFNWSPDEGGKSLVSGYIWIYFLATTIFTVTTLFIWWYFLSYRQRQLRTFGWKGIIRAFSGSTSETDVK</sequence>
<reference evidence="3 4" key="1">
    <citation type="submission" date="2015-06" db="EMBL/GenBank/DDBJ databases">
        <title>Survival trade-offs in plant roots during colonization by closely related pathogenic and mutualistic fungi.</title>
        <authorList>
            <person name="Hacquard S."/>
            <person name="Kracher B."/>
            <person name="Hiruma K."/>
            <person name="Weinman A."/>
            <person name="Muench P."/>
            <person name="Garrido Oter R."/>
            <person name="Ver Loren van Themaat E."/>
            <person name="Dallerey J.-F."/>
            <person name="Damm U."/>
            <person name="Henrissat B."/>
            <person name="Lespinet O."/>
            <person name="Thon M."/>
            <person name="Kemen E."/>
            <person name="McHardy A.C."/>
            <person name="Schulze-Lefert P."/>
            <person name="O'Connell R.J."/>
        </authorList>
    </citation>
    <scope>NUCLEOTIDE SEQUENCE [LARGE SCALE GENOMIC DNA]</scope>
    <source>
        <strain evidence="3 4">MAFF 238704</strain>
    </source>
</reference>
<feature type="transmembrane region" description="Helical" evidence="2">
    <location>
        <begin position="390"/>
        <end position="414"/>
    </location>
</feature>
<dbReference type="EMBL" id="LFIW01001390">
    <property type="protein sequence ID" value="KZL82399.1"/>
    <property type="molecule type" value="Genomic_DNA"/>
</dbReference>
<evidence type="ECO:0000256" key="2">
    <source>
        <dbReference type="SAM" id="Phobius"/>
    </source>
</evidence>
<gene>
    <name evidence="3" type="ORF">CI238_10696</name>
</gene>
<keyword evidence="2" id="KW-1133">Transmembrane helix</keyword>
<dbReference type="Gene3D" id="1.20.58.340">
    <property type="entry name" value="Magnesium transport protein CorA, transmembrane region"/>
    <property type="match status" value="1"/>
</dbReference>
<accession>A0A161XYP2</accession>
<dbReference type="Proteomes" id="UP000076584">
    <property type="component" value="Unassembled WGS sequence"/>
</dbReference>
<feature type="region of interest" description="Disordered" evidence="1">
    <location>
        <begin position="68"/>
        <end position="98"/>
    </location>
</feature>
<dbReference type="AlphaFoldDB" id="A0A161XYP2"/>
<evidence type="ECO:0000256" key="1">
    <source>
        <dbReference type="SAM" id="MobiDB-lite"/>
    </source>
</evidence>
<keyword evidence="2" id="KW-0812">Transmembrane</keyword>
<keyword evidence="4" id="KW-1185">Reference proteome</keyword>
<evidence type="ECO:0000313" key="4">
    <source>
        <dbReference type="Proteomes" id="UP000076584"/>
    </source>
</evidence>
<name>A0A161XYP2_COLIC</name>
<comment type="caution">
    <text evidence="3">The sequence shown here is derived from an EMBL/GenBank/DDBJ whole genome shotgun (WGS) entry which is preliminary data.</text>
</comment>
<protein>
    <submittedName>
        <fullName evidence="3">Uncharacterized protein</fullName>
    </submittedName>
</protein>
<feature type="transmembrane region" description="Helical" evidence="2">
    <location>
        <begin position="426"/>
        <end position="450"/>
    </location>
</feature>
<evidence type="ECO:0000313" key="3">
    <source>
        <dbReference type="EMBL" id="KZL82399.1"/>
    </source>
</evidence>
<organism evidence="3 4">
    <name type="scientific">Colletotrichum incanum</name>
    <name type="common">Soybean anthracnose fungus</name>
    <dbReference type="NCBI Taxonomy" id="1573173"/>
    <lineage>
        <taxon>Eukaryota</taxon>
        <taxon>Fungi</taxon>
        <taxon>Dikarya</taxon>
        <taxon>Ascomycota</taxon>
        <taxon>Pezizomycotina</taxon>
        <taxon>Sordariomycetes</taxon>
        <taxon>Hypocreomycetidae</taxon>
        <taxon>Glomerellales</taxon>
        <taxon>Glomerellaceae</taxon>
        <taxon>Colletotrichum</taxon>
        <taxon>Colletotrichum spaethianum species complex</taxon>
    </lineage>
</organism>